<protein>
    <submittedName>
        <fullName evidence="2">Siderophore ferric iron reductase</fullName>
    </submittedName>
</protein>
<dbReference type="OrthoDB" id="7942745at2"/>
<evidence type="ECO:0000259" key="1">
    <source>
        <dbReference type="Pfam" id="PF11575"/>
    </source>
</evidence>
<evidence type="ECO:0000313" key="2">
    <source>
        <dbReference type="EMBL" id="TVO37843.1"/>
    </source>
</evidence>
<dbReference type="InterPro" id="IPR024726">
    <property type="entry name" value="FhuF_C"/>
</dbReference>
<dbReference type="NCBIfam" id="TIGR03950">
    <property type="entry name" value="sidero_Fe_reduc"/>
    <property type="match status" value="1"/>
</dbReference>
<name>A0A557PB17_9VIBR</name>
<dbReference type="GO" id="GO:0051537">
    <property type="term" value="F:2 iron, 2 sulfur cluster binding"/>
    <property type="evidence" value="ECO:0007669"/>
    <property type="project" value="InterPro"/>
</dbReference>
<dbReference type="InterPro" id="IPR023998">
    <property type="entry name" value="FCR-like"/>
</dbReference>
<comment type="caution">
    <text evidence="2">The sequence shown here is derived from an EMBL/GenBank/DDBJ whole genome shotgun (WGS) entry which is preliminary data.</text>
</comment>
<dbReference type="AlphaFoldDB" id="A0A557PB17"/>
<accession>A0A557PB17</accession>
<organism evidence="2 3">
    <name type="scientific">Vibrio algivorus</name>
    <dbReference type="NCBI Taxonomy" id="1667024"/>
    <lineage>
        <taxon>Bacteria</taxon>
        <taxon>Pseudomonadati</taxon>
        <taxon>Pseudomonadota</taxon>
        <taxon>Gammaproteobacteria</taxon>
        <taxon>Vibrionales</taxon>
        <taxon>Vibrionaceae</taxon>
        <taxon>Vibrio</taxon>
    </lineage>
</organism>
<dbReference type="EMBL" id="VMKJ01000008">
    <property type="protein sequence ID" value="TVO37843.1"/>
    <property type="molecule type" value="Genomic_DNA"/>
</dbReference>
<gene>
    <name evidence="2" type="ORF">FOF44_06130</name>
</gene>
<proteinExistence type="predicted"/>
<feature type="domain" description="Ferric siderophore reductase C-terminal" evidence="1">
    <location>
        <begin position="224"/>
        <end position="244"/>
    </location>
</feature>
<evidence type="ECO:0000313" key="3">
    <source>
        <dbReference type="Proteomes" id="UP000319828"/>
    </source>
</evidence>
<dbReference type="Pfam" id="PF11575">
    <property type="entry name" value="FhuF_C"/>
    <property type="match status" value="1"/>
</dbReference>
<sequence length="246" mass="28671">MSLAVTDPRYQQLFHYADHVTPYLRGELSHDELMQAPLGDDWLLSEHNNQELLHDIYAKLQLSHPEAGHAYWLNRTWTLLVWQPVYISFISIYGIHALPAMSTIAQQWRGDANFVAGFTLQDVPMHDGEPEELIKIASNELLPLFEDYRIQLDENVRIRPGFTKHVLADLLVMALLRLQDLHKDLPQEYIPQHAKRWLEAFGLSTKAMDSLHYDLVENKWLYVRTTCCMVYRCEGRNLCDNCPRAK</sequence>
<reference evidence="2 3" key="1">
    <citation type="submission" date="2019-07" db="EMBL/GenBank/DDBJ databases">
        <title>The draft genome sequence of Vibrio algivorus M1486.</title>
        <authorList>
            <person name="Meng X."/>
        </authorList>
    </citation>
    <scope>NUCLEOTIDE SEQUENCE [LARGE SCALE GENOMIC DNA]</scope>
    <source>
        <strain evidence="2 3">M1486</strain>
    </source>
</reference>
<dbReference type="Proteomes" id="UP000319828">
    <property type="component" value="Unassembled WGS sequence"/>
</dbReference>